<accession>A0A392U7W2</accession>
<evidence type="ECO:0000313" key="3">
    <source>
        <dbReference type="Proteomes" id="UP000265520"/>
    </source>
</evidence>
<evidence type="ECO:0000256" key="1">
    <source>
        <dbReference type="SAM" id="MobiDB-lite"/>
    </source>
</evidence>
<protein>
    <submittedName>
        <fullName evidence="2">Uncharacterized protein</fullName>
    </submittedName>
</protein>
<proteinExistence type="predicted"/>
<sequence length="41" mass="4525">MSEEPEAEVEVSDNVVCKTTTSSKVKQWPRKGKLSSSELTV</sequence>
<name>A0A392U7W2_9FABA</name>
<dbReference type="AlphaFoldDB" id="A0A392U7W2"/>
<keyword evidence="3" id="KW-1185">Reference proteome</keyword>
<evidence type="ECO:0000313" key="2">
    <source>
        <dbReference type="EMBL" id="MCI69168.1"/>
    </source>
</evidence>
<dbReference type="Proteomes" id="UP000265520">
    <property type="component" value="Unassembled WGS sequence"/>
</dbReference>
<reference evidence="2 3" key="1">
    <citation type="journal article" date="2018" name="Front. Plant Sci.">
        <title>Red Clover (Trifolium pratense) and Zigzag Clover (T. medium) - A Picture of Genomic Similarities and Differences.</title>
        <authorList>
            <person name="Dluhosova J."/>
            <person name="Istvanek J."/>
            <person name="Nedelnik J."/>
            <person name="Repkova J."/>
        </authorList>
    </citation>
    <scope>NUCLEOTIDE SEQUENCE [LARGE SCALE GENOMIC DNA]</scope>
    <source>
        <strain evidence="3">cv. 10/8</strain>
        <tissue evidence="2">Leaf</tissue>
    </source>
</reference>
<feature type="region of interest" description="Disordered" evidence="1">
    <location>
        <begin position="20"/>
        <end position="41"/>
    </location>
</feature>
<comment type="caution">
    <text evidence="2">The sequence shown here is derived from an EMBL/GenBank/DDBJ whole genome shotgun (WGS) entry which is preliminary data.</text>
</comment>
<feature type="non-terminal residue" evidence="2">
    <location>
        <position position="41"/>
    </location>
</feature>
<organism evidence="2 3">
    <name type="scientific">Trifolium medium</name>
    <dbReference type="NCBI Taxonomy" id="97028"/>
    <lineage>
        <taxon>Eukaryota</taxon>
        <taxon>Viridiplantae</taxon>
        <taxon>Streptophyta</taxon>
        <taxon>Embryophyta</taxon>
        <taxon>Tracheophyta</taxon>
        <taxon>Spermatophyta</taxon>
        <taxon>Magnoliopsida</taxon>
        <taxon>eudicotyledons</taxon>
        <taxon>Gunneridae</taxon>
        <taxon>Pentapetalae</taxon>
        <taxon>rosids</taxon>
        <taxon>fabids</taxon>
        <taxon>Fabales</taxon>
        <taxon>Fabaceae</taxon>
        <taxon>Papilionoideae</taxon>
        <taxon>50 kb inversion clade</taxon>
        <taxon>NPAAA clade</taxon>
        <taxon>Hologalegina</taxon>
        <taxon>IRL clade</taxon>
        <taxon>Trifolieae</taxon>
        <taxon>Trifolium</taxon>
    </lineage>
</organism>
<dbReference type="EMBL" id="LXQA010750551">
    <property type="protein sequence ID" value="MCI69168.1"/>
    <property type="molecule type" value="Genomic_DNA"/>
</dbReference>